<dbReference type="PROSITE" id="PS00301">
    <property type="entry name" value="G_TR_1"/>
    <property type="match status" value="1"/>
</dbReference>
<evidence type="ECO:0000259" key="10">
    <source>
        <dbReference type="PROSITE" id="PS51722"/>
    </source>
</evidence>
<dbReference type="GO" id="GO:0045727">
    <property type="term" value="P:positive regulation of translation"/>
    <property type="evidence" value="ECO:0007669"/>
    <property type="project" value="UniProtKB-UniRule"/>
</dbReference>
<feature type="binding site" evidence="9">
    <location>
        <begin position="58"/>
        <end position="65"/>
    </location>
    <ligand>
        <name>GTP</name>
        <dbReference type="ChEBI" id="CHEBI:37565"/>
    </ligand>
</feature>
<dbReference type="FunFam" id="3.30.70.2570:FF:000001">
    <property type="entry name" value="Translation factor GUF1, mitochondrial"/>
    <property type="match status" value="1"/>
</dbReference>
<dbReference type="FunFam" id="2.40.30.10:FF:000015">
    <property type="entry name" value="Translation factor GUF1, mitochondrial"/>
    <property type="match status" value="1"/>
</dbReference>
<name>A0A286UV67_9AGAM</name>
<dbReference type="GO" id="GO:0005759">
    <property type="term" value="C:mitochondrial matrix"/>
    <property type="evidence" value="ECO:0007669"/>
    <property type="project" value="UniProtKB-UniRule"/>
</dbReference>
<dbReference type="CDD" id="cd16260">
    <property type="entry name" value="EF4_III"/>
    <property type="match status" value="1"/>
</dbReference>
<feature type="binding site" evidence="9">
    <location>
        <begin position="178"/>
        <end position="181"/>
    </location>
    <ligand>
        <name>GTP</name>
        <dbReference type="ChEBI" id="CHEBI:37565"/>
    </ligand>
</feature>
<evidence type="ECO:0000313" key="12">
    <source>
        <dbReference type="Proteomes" id="UP000217199"/>
    </source>
</evidence>
<dbReference type="Pfam" id="PF06421">
    <property type="entry name" value="LepA_C"/>
    <property type="match status" value="1"/>
</dbReference>
<dbReference type="GO" id="GO:0005525">
    <property type="term" value="F:GTP binding"/>
    <property type="evidence" value="ECO:0007669"/>
    <property type="project" value="UniProtKB-UniRule"/>
</dbReference>
<keyword evidence="5 9" id="KW-0648">Protein biosynthesis</keyword>
<dbReference type="NCBIfam" id="TIGR00231">
    <property type="entry name" value="small_GTP"/>
    <property type="match status" value="1"/>
</dbReference>
<proteinExistence type="inferred from homology"/>
<dbReference type="InterPro" id="IPR038363">
    <property type="entry name" value="LepA_C_sf"/>
</dbReference>
<comment type="similarity">
    <text evidence="9">Belongs to the GTP-binding elongation factor family. LepA subfamily.</text>
</comment>
<comment type="caution">
    <text evidence="11">The sequence shown here is derived from an EMBL/GenBank/DDBJ whole genome shotgun (WGS) entry which is preliminary data.</text>
</comment>
<organism evidence="11 12">
    <name type="scientific">Pyrrhoderma noxium</name>
    <dbReference type="NCBI Taxonomy" id="2282107"/>
    <lineage>
        <taxon>Eukaryota</taxon>
        <taxon>Fungi</taxon>
        <taxon>Dikarya</taxon>
        <taxon>Basidiomycota</taxon>
        <taxon>Agaricomycotina</taxon>
        <taxon>Agaricomycetes</taxon>
        <taxon>Hymenochaetales</taxon>
        <taxon>Hymenochaetaceae</taxon>
        <taxon>Pyrrhoderma</taxon>
    </lineage>
</organism>
<gene>
    <name evidence="11" type="ORF">PNOK_0056100</name>
</gene>
<dbReference type="Pfam" id="PF03144">
    <property type="entry name" value="GTP_EFTU_D2"/>
    <property type="match status" value="1"/>
</dbReference>
<dbReference type="CDD" id="cd03699">
    <property type="entry name" value="EF4_II"/>
    <property type="match status" value="1"/>
</dbReference>
<dbReference type="FunFam" id="3.30.70.240:FF:000007">
    <property type="entry name" value="Translation factor GUF1, mitochondrial"/>
    <property type="match status" value="1"/>
</dbReference>
<dbReference type="Gene3D" id="3.30.70.2570">
    <property type="entry name" value="Elongation factor 4, C-terminal domain"/>
    <property type="match status" value="1"/>
</dbReference>
<dbReference type="Gene3D" id="2.40.30.10">
    <property type="entry name" value="Translation factors"/>
    <property type="match status" value="1"/>
</dbReference>
<keyword evidence="4 9" id="KW-0378">Hydrolase</keyword>
<evidence type="ECO:0000256" key="4">
    <source>
        <dbReference type="ARBA" id="ARBA00022801"/>
    </source>
</evidence>
<dbReference type="SUPFAM" id="SSF52540">
    <property type="entry name" value="P-loop containing nucleoside triphosphate hydrolases"/>
    <property type="match status" value="1"/>
</dbReference>
<dbReference type="InterPro" id="IPR005225">
    <property type="entry name" value="Small_GTP-bd"/>
</dbReference>
<dbReference type="GO" id="GO:0097177">
    <property type="term" value="F:mitochondrial ribosome binding"/>
    <property type="evidence" value="ECO:0007669"/>
    <property type="project" value="TreeGrafter"/>
</dbReference>
<dbReference type="InterPro" id="IPR035647">
    <property type="entry name" value="EFG_III/V"/>
</dbReference>
<dbReference type="CDD" id="cd01890">
    <property type="entry name" value="LepA"/>
    <property type="match status" value="1"/>
</dbReference>
<dbReference type="SUPFAM" id="SSF50447">
    <property type="entry name" value="Translation proteins"/>
    <property type="match status" value="1"/>
</dbReference>
<keyword evidence="3 9" id="KW-0999">Mitochondrion inner membrane</keyword>
<evidence type="ECO:0000256" key="9">
    <source>
        <dbReference type="HAMAP-Rule" id="MF_03137"/>
    </source>
</evidence>
<dbReference type="Gene3D" id="3.30.70.240">
    <property type="match status" value="1"/>
</dbReference>
<dbReference type="PROSITE" id="PS51722">
    <property type="entry name" value="G_TR_2"/>
    <property type="match status" value="1"/>
</dbReference>
<sequence length="652" mass="72493">MRVSRILSRTSFVVAHDPRFPLTKRQFSRSCILAQITGSKLDMSEYPTELIRNFSIIAHIDHGKSTLADRLLELTGTIDTKHGANKQVLDKLKVERERGITVKAQTASMLFPFKNQNFLLNLIDTPGHVDFSWEVRRALGACQGVLLVVDASQGVQAQTISVFHSAKEKGLKFIPILNKIDLPAARPDQVAAQMEAMFGIDPSEILHISAKSGLGTSSVLEAIVDRVPPPKGDVNGALSAFLFDSSYDRYRGVISLVSITSGKISKGDKIASCLTRKKYEVTEVGIMHPEQKSTDILYSGQVGYIACNMKESSEAHVGDTFYRIGEPVQALPGFTPSKAMVYAGIFPVDSNEFPKLEESIKRLILTDRSVTVQRESSAALGQGLRLGFLGTLHMDVFKQRLEDEYDANVIITAPSVPYKVVYRDRTVFVSNPTDFPDLSDATSKVVEVQEPMVNASIIVPEDYLGEMMELCFSKRAIDLDHRYLDSSTSHARVILTCQLPLSEIVTDFFSLLKSRSSGYASFDYEDAGYRKSRLSKMVFLLNSRPVDALAIIVHKSAEQEIGKAWVKKLHKVIPRQLFEVPIQAAVGKKIIARETLSANRADVTAGLYGGHYERKMKHLENQKESKKRMKRIGNVDLPQEAFFDILSTKQGK</sequence>
<dbReference type="GO" id="GO:0005743">
    <property type="term" value="C:mitochondrial inner membrane"/>
    <property type="evidence" value="ECO:0007669"/>
    <property type="project" value="UniProtKB-SubCell"/>
</dbReference>
<evidence type="ECO:0000256" key="7">
    <source>
        <dbReference type="ARBA" id="ARBA00023134"/>
    </source>
</evidence>
<comment type="similarity">
    <text evidence="1">Belongs to the TRAFAC class translation factor GTPase superfamily. Classic translation factor GTPase family. LepA subfamily.</text>
</comment>
<dbReference type="InterPro" id="IPR009000">
    <property type="entry name" value="Transl_B-barrel_sf"/>
</dbReference>
<keyword evidence="12" id="KW-1185">Reference proteome</keyword>
<dbReference type="FunFam" id="3.40.50.300:FF:000078">
    <property type="entry name" value="Elongation factor 4"/>
    <property type="match status" value="1"/>
</dbReference>
<feature type="binding site" evidence="9">
    <location>
        <begin position="124"/>
        <end position="128"/>
    </location>
    <ligand>
        <name>GTP</name>
        <dbReference type="ChEBI" id="CHEBI:37565"/>
    </ligand>
</feature>
<evidence type="ECO:0000313" key="11">
    <source>
        <dbReference type="EMBL" id="PAV23493.1"/>
    </source>
</evidence>
<comment type="subcellular location">
    <subcellularLocation>
        <location evidence="9">Mitochondrion inner membrane</location>
        <topology evidence="9">Peripheral membrane protein</topology>
        <orientation evidence="9">Matrix side</orientation>
    </subcellularLocation>
</comment>
<dbReference type="InterPro" id="IPR000640">
    <property type="entry name" value="EFG_V-like"/>
</dbReference>
<accession>A0A286UV67</accession>
<keyword evidence="7 9" id="KW-0342">GTP-binding</keyword>
<dbReference type="AlphaFoldDB" id="A0A286UV67"/>
<dbReference type="InterPro" id="IPR035654">
    <property type="entry name" value="LepA_IV"/>
</dbReference>
<evidence type="ECO:0000256" key="5">
    <source>
        <dbReference type="ARBA" id="ARBA00022917"/>
    </source>
</evidence>
<dbReference type="InterPro" id="IPR027417">
    <property type="entry name" value="P-loop_NTPase"/>
</dbReference>
<dbReference type="NCBIfam" id="TIGR01393">
    <property type="entry name" value="lepA"/>
    <property type="match status" value="1"/>
</dbReference>
<dbReference type="HAMAP" id="MF_00071">
    <property type="entry name" value="LepA"/>
    <property type="match status" value="1"/>
</dbReference>
<dbReference type="GO" id="GO:0006412">
    <property type="term" value="P:translation"/>
    <property type="evidence" value="ECO:0007669"/>
    <property type="project" value="UniProtKB-KW"/>
</dbReference>
<keyword evidence="8 9" id="KW-0472">Membrane</keyword>
<comment type="catalytic activity">
    <reaction evidence="9">
        <text>GTP + H2O = GDP + phosphate + H(+)</text>
        <dbReference type="Rhea" id="RHEA:19669"/>
        <dbReference type="ChEBI" id="CHEBI:15377"/>
        <dbReference type="ChEBI" id="CHEBI:15378"/>
        <dbReference type="ChEBI" id="CHEBI:37565"/>
        <dbReference type="ChEBI" id="CHEBI:43474"/>
        <dbReference type="ChEBI" id="CHEBI:58189"/>
        <dbReference type="EC" id="3.6.5.n1"/>
    </reaction>
</comment>
<dbReference type="Gene3D" id="3.40.50.300">
    <property type="entry name" value="P-loop containing nucleotide triphosphate hydrolases"/>
    <property type="match status" value="1"/>
</dbReference>
<dbReference type="Pfam" id="PF00009">
    <property type="entry name" value="GTP_EFTU"/>
    <property type="match status" value="1"/>
</dbReference>
<evidence type="ECO:0000256" key="1">
    <source>
        <dbReference type="ARBA" id="ARBA00005454"/>
    </source>
</evidence>
<dbReference type="InterPro" id="IPR004161">
    <property type="entry name" value="EFTu-like_2"/>
</dbReference>
<dbReference type="InterPro" id="IPR000795">
    <property type="entry name" value="T_Tr_GTP-bd_dom"/>
</dbReference>
<protein>
    <submittedName>
        <fullName evidence="11">GTP-binding lepa</fullName>
    </submittedName>
</protein>
<evidence type="ECO:0000256" key="2">
    <source>
        <dbReference type="ARBA" id="ARBA00022741"/>
    </source>
</evidence>
<evidence type="ECO:0000256" key="3">
    <source>
        <dbReference type="ARBA" id="ARBA00022792"/>
    </source>
</evidence>
<dbReference type="PANTHER" id="PTHR43512:SF7">
    <property type="entry name" value="TRANSLATION FACTOR GUF1, MITOCHONDRIAL"/>
    <property type="match status" value="1"/>
</dbReference>
<dbReference type="EMBL" id="NBII01000001">
    <property type="protein sequence ID" value="PAV23493.1"/>
    <property type="molecule type" value="Genomic_DNA"/>
</dbReference>
<reference evidence="11 12" key="1">
    <citation type="journal article" date="2017" name="Mol. Ecol.">
        <title>Comparative and population genomic landscape of Phellinus noxius: A hypervariable fungus causing root rot in trees.</title>
        <authorList>
            <person name="Chung C.L."/>
            <person name="Lee T.J."/>
            <person name="Akiba M."/>
            <person name="Lee H.H."/>
            <person name="Kuo T.H."/>
            <person name="Liu D."/>
            <person name="Ke H.M."/>
            <person name="Yokoi T."/>
            <person name="Roa M.B."/>
            <person name="Lu M.J."/>
            <person name="Chang Y.Y."/>
            <person name="Ann P.J."/>
            <person name="Tsai J.N."/>
            <person name="Chen C.Y."/>
            <person name="Tzean S.S."/>
            <person name="Ota Y."/>
            <person name="Hattori T."/>
            <person name="Sahashi N."/>
            <person name="Liou R.F."/>
            <person name="Kikuchi T."/>
            <person name="Tsai I.J."/>
        </authorList>
    </citation>
    <scope>NUCLEOTIDE SEQUENCE [LARGE SCALE GENOMIC DNA]</scope>
    <source>
        <strain evidence="11 12">FFPRI411160</strain>
    </source>
</reference>
<comment type="function">
    <text evidence="9">Promotes mitochondrial protein synthesis. May act as a fidelity factor of the translation reaction, by catalyzing a one-codon backward translocation of tRNAs on improperly translocated ribosomes. Binds to mitochondrial ribosomes in a GTP-dependent manner.</text>
</comment>
<dbReference type="SUPFAM" id="SSF54980">
    <property type="entry name" value="EF-G C-terminal domain-like"/>
    <property type="match status" value="2"/>
</dbReference>
<dbReference type="InParanoid" id="A0A286UV67"/>
<evidence type="ECO:0000256" key="8">
    <source>
        <dbReference type="ARBA" id="ARBA00023136"/>
    </source>
</evidence>
<keyword evidence="6 9" id="KW-0496">Mitochondrion</keyword>
<feature type="domain" description="Tr-type G" evidence="10">
    <location>
        <begin position="49"/>
        <end position="231"/>
    </location>
</feature>
<dbReference type="InterPro" id="IPR013842">
    <property type="entry name" value="LepA_CTD"/>
</dbReference>
<dbReference type="InterPro" id="IPR031157">
    <property type="entry name" value="G_TR_CS"/>
</dbReference>
<dbReference type="CDD" id="cd03709">
    <property type="entry name" value="lepA_C"/>
    <property type="match status" value="1"/>
</dbReference>
<evidence type="ECO:0000256" key="6">
    <source>
        <dbReference type="ARBA" id="ARBA00023128"/>
    </source>
</evidence>
<dbReference type="Proteomes" id="UP000217199">
    <property type="component" value="Unassembled WGS sequence"/>
</dbReference>
<dbReference type="Pfam" id="PF00679">
    <property type="entry name" value="EFG_C"/>
    <property type="match status" value="1"/>
</dbReference>
<keyword evidence="2 9" id="KW-0547">Nucleotide-binding</keyword>
<dbReference type="PRINTS" id="PR00315">
    <property type="entry name" value="ELONGATNFCT"/>
</dbReference>
<dbReference type="Gene3D" id="3.30.70.870">
    <property type="entry name" value="Elongation Factor G (Translational Gtpase), domain 3"/>
    <property type="match status" value="1"/>
</dbReference>
<dbReference type="FunCoup" id="A0A286UV67">
    <property type="interactions" value="320"/>
</dbReference>
<dbReference type="InterPro" id="IPR006297">
    <property type="entry name" value="EF-4"/>
</dbReference>
<dbReference type="FunFam" id="3.30.70.870:FF:000004">
    <property type="entry name" value="Translation factor GUF1, mitochondrial"/>
    <property type="match status" value="1"/>
</dbReference>
<dbReference type="PANTHER" id="PTHR43512">
    <property type="entry name" value="TRANSLATION FACTOR GUF1-RELATED"/>
    <property type="match status" value="1"/>
</dbReference>
<dbReference type="GO" id="GO:0003924">
    <property type="term" value="F:GTPase activity"/>
    <property type="evidence" value="ECO:0007669"/>
    <property type="project" value="UniProtKB-UniRule"/>
</dbReference>
<dbReference type="STRING" id="2282107.A0A286UV67"/>
<dbReference type="OrthoDB" id="1074at2759"/>